<protein>
    <recommendedName>
        <fullName evidence="4">Lipoprotein</fullName>
    </recommendedName>
</protein>
<organism evidence="2 3">
    <name type="scientific">Dactylococcopsis salina (strain PCC 8305)</name>
    <name type="common">Myxobactron salinum</name>
    <dbReference type="NCBI Taxonomy" id="13035"/>
    <lineage>
        <taxon>Bacteria</taxon>
        <taxon>Bacillati</taxon>
        <taxon>Cyanobacteriota</taxon>
        <taxon>Cyanophyceae</taxon>
        <taxon>Nodosilineales</taxon>
        <taxon>Cymatolegaceae</taxon>
        <taxon>Dactylococcopsis</taxon>
    </lineage>
</organism>
<dbReference type="Proteomes" id="UP000010482">
    <property type="component" value="Chromosome"/>
</dbReference>
<feature type="chain" id="PRO_5003938600" description="Lipoprotein" evidence="1">
    <location>
        <begin position="22"/>
        <end position="119"/>
    </location>
</feature>
<sequence length="119" mass="13938">MKNYLQSIISLFFLFSLSSCTTNTQLYQLSNPTENQQLLLRKKIVSQPTSGLLIMGKGYIDGEARITLLRNGEVYKTKIVSGNVRFQWRENWRDHRAMLRYQPARVREGNLRFSVTFMD</sequence>
<reference evidence="2" key="1">
    <citation type="submission" date="2012-04" db="EMBL/GenBank/DDBJ databases">
        <title>Finished genome of Dactylococcopsis salina PCC 8305.</title>
        <authorList>
            <consortium name="US DOE Joint Genome Institute"/>
            <person name="Gugger M."/>
            <person name="Coursin T."/>
            <person name="Rippka R."/>
            <person name="Tandeau De Marsac N."/>
            <person name="Huntemann M."/>
            <person name="Wei C.-L."/>
            <person name="Han J."/>
            <person name="Detter J.C."/>
            <person name="Han C."/>
            <person name="Tapia R."/>
            <person name="Daligault H."/>
            <person name="Chen A."/>
            <person name="Krypides N."/>
            <person name="Mavromatis K."/>
            <person name="Markowitz V."/>
            <person name="Szeto E."/>
            <person name="Ivanova N."/>
            <person name="Ovchinnikova G."/>
            <person name="Pagani I."/>
            <person name="Pati A."/>
            <person name="Goodwin L."/>
            <person name="Peters L."/>
            <person name="Pitluck S."/>
            <person name="Woyke T."/>
            <person name="Kerfeld C."/>
        </authorList>
    </citation>
    <scope>NUCLEOTIDE SEQUENCE [LARGE SCALE GENOMIC DNA]</scope>
    <source>
        <strain evidence="2">PCC 8305</strain>
    </source>
</reference>
<gene>
    <name evidence="2" type="ORF">Dacsa_3339</name>
</gene>
<evidence type="ECO:0000256" key="1">
    <source>
        <dbReference type="SAM" id="SignalP"/>
    </source>
</evidence>
<evidence type="ECO:0000313" key="2">
    <source>
        <dbReference type="EMBL" id="AFZ51844.1"/>
    </source>
</evidence>
<dbReference type="AlphaFoldDB" id="K9YY53"/>
<dbReference type="OrthoDB" id="582980at2"/>
<evidence type="ECO:0000313" key="3">
    <source>
        <dbReference type="Proteomes" id="UP000010482"/>
    </source>
</evidence>
<dbReference type="HOGENOM" id="CLU_2058106_0_0_3"/>
<dbReference type="eggNOG" id="ENOG5033EF8">
    <property type="taxonomic scope" value="Bacteria"/>
</dbReference>
<keyword evidence="1" id="KW-0732">Signal</keyword>
<name>K9YY53_DACS8</name>
<proteinExistence type="predicted"/>
<keyword evidence="3" id="KW-1185">Reference proteome</keyword>
<dbReference type="PROSITE" id="PS51257">
    <property type="entry name" value="PROKAR_LIPOPROTEIN"/>
    <property type="match status" value="1"/>
</dbReference>
<evidence type="ECO:0008006" key="4">
    <source>
        <dbReference type="Google" id="ProtNLM"/>
    </source>
</evidence>
<feature type="signal peptide" evidence="1">
    <location>
        <begin position="1"/>
        <end position="21"/>
    </location>
</feature>
<accession>K9YY53</accession>
<dbReference type="EMBL" id="CP003944">
    <property type="protein sequence ID" value="AFZ51844.1"/>
    <property type="molecule type" value="Genomic_DNA"/>
</dbReference>
<dbReference type="RefSeq" id="WP_015230819.1">
    <property type="nucleotide sequence ID" value="NC_019780.1"/>
</dbReference>
<dbReference type="KEGG" id="dsl:Dacsa_3339"/>